<protein>
    <submittedName>
        <fullName evidence="1">Uncharacterized protein</fullName>
    </submittedName>
</protein>
<keyword evidence="2" id="KW-1185">Reference proteome</keyword>
<comment type="caution">
    <text evidence="1">The sequence shown here is derived from an EMBL/GenBank/DDBJ whole genome shotgun (WGS) entry which is preliminary data.</text>
</comment>
<sequence>MDIELLIKTIQSLKNVLLTDDLDYIYCIIMDIANGKGSC</sequence>
<dbReference type="AlphaFoldDB" id="R0D6P7"/>
<accession>R0D6P7</accession>
<dbReference type="Proteomes" id="UP000013180">
    <property type="component" value="Unassembled WGS sequence"/>
</dbReference>
<reference evidence="1" key="1">
    <citation type="submission" date="2013-01" db="EMBL/GenBank/DDBJ databases">
        <title>The Genome Sequence of Clostridium clostridioforme 90A6.</title>
        <authorList>
            <consortium name="The Broad Institute Genome Sequencing Platform"/>
            <person name="Earl A."/>
            <person name="Ward D."/>
            <person name="Feldgarden M."/>
            <person name="Gevers D."/>
            <person name="Courvalin P."/>
            <person name="Lambert T."/>
            <person name="Walker B."/>
            <person name="Young S.K."/>
            <person name="Zeng Q."/>
            <person name="Gargeya S."/>
            <person name="Fitzgerald M."/>
            <person name="Haas B."/>
            <person name="Abouelleil A."/>
            <person name="Alvarado L."/>
            <person name="Arachchi H.M."/>
            <person name="Berlin A.M."/>
            <person name="Chapman S.B."/>
            <person name="Dewar J."/>
            <person name="Goldberg J."/>
            <person name="Griggs A."/>
            <person name="Gujja S."/>
            <person name="Hansen M."/>
            <person name="Howarth C."/>
            <person name="Imamovic A."/>
            <person name="Larimer J."/>
            <person name="McCowan C."/>
            <person name="Murphy C."/>
            <person name="Neiman D."/>
            <person name="Pearson M."/>
            <person name="Priest M."/>
            <person name="Roberts A."/>
            <person name="Saif S."/>
            <person name="Shea T."/>
            <person name="Sisk P."/>
            <person name="Sykes S."/>
            <person name="Wortman J."/>
            <person name="Nusbaum C."/>
            <person name="Birren B."/>
        </authorList>
    </citation>
    <scope>NUCLEOTIDE SEQUENCE [LARGE SCALE GENOMIC DNA]</scope>
    <source>
        <strain evidence="1">90A6</strain>
    </source>
</reference>
<dbReference type="HOGENOM" id="CLU_3307353_0_0_9"/>
<proteinExistence type="predicted"/>
<gene>
    <name evidence="1" type="ORF">HMPREF1083_02360</name>
</gene>
<evidence type="ECO:0000313" key="1">
    <source>
        <dbReference type="EMBL" id="ENZ64817.1"/>
    </source>
</evidence>
<dbReference type="PATRIC" id="fig|999406.3.peg.2557"/>
<evidence type="ECO:0000313" key="2">
    <source>
        <dbReference type="Proteomes" id="UP000013180"/>
    </source>
</evidence>
<dbReference type="EMBL" id="AGYL01000017">
    <property type="protein sequence ID" value="ENZ64817.1"/>
    <property type="molecule type" value="Genomic_DNA"/>
</dbReference>
<name>R0D6P7_9FIRM</name>
<organism evidence="1 2">
    <name type="scientific">[Clostridium] clostridioforme 90A6</name>
    <dbReference type="NCBI Taxonomy" id="999406"/>
    <lineage>
        <taxon>Bacteria</taxon>
        <taxon>Bacillati</taxon>
        <taxon>Bacillota</taxon>
        <taxon>Clostridia</taxon>
        <taxon>Lachnospirales</taxon>
        <taxon>Lachnospiraceae</taxon>
        <taxon>Enterocloster</taxon>
    </lineage>
</organism>